<dbReference type="Proteomes" id="UP000249393">
    <property type="component" value="Unassembled WGS sequence"/>
</dbReference>
<feature type="domain" description="Hemerythrin-like" evidence="1">
    <location>
        <begin position="54"/>
        <end position="163"/>
    </location>
</feature>
<sequence length="207" mass="22988">MTGSAMAKSVNQATQAKAKADAVGQARALAPEVPARIGSTPATKFRGNPEIFGRLVEDHDKHRALLAMIEATAPNDPARKALFEEFVRDVHGHAAAEEQALWSTVMRNPETTEFARHAVGDHHKLDKLMADAAARDITSPGWLTHFATLKDEYLEHILEEETEQFLEAEKVLSEADQRYMRKVFERRKKAEKAAAVIEKKIALKPVA</sequence>
<evidence type="ECO:0000313" key="3">
    <source>
        <dbReference type="Proteomes" id="UP000249393"/>
    </source>
</evidence>
<accession>A0A2W5V4G6</accession>
<dbReference type="AlphaFoldDB" id="A0A2W5V4G6"/>
<protein>
    <submittedName>
        <fullName evidence="2">Hemerythrin HHE cation-binding protein</fullName>
    </submittedName>
</protein>
<dbReference type="PANTHER" id="PTHR35585:SF1">
    <property type="entry name" value="HHE DOMAIN PROTEIN (AFU_ORTHOLOGUE AFUA_4G00730)"/>
    <property type="match status" value="1"/>
</dbReference>
<name>A0A2W5V4G6_9CAUL</name>
<dbReference type="EMBL" id="QFQZ01000021">
    <property type="protein sequence ID" value="PZR34889.1"/>
    <property type="molecule type" value="Genomic_DNA"/>
</dbReference>
<evidence type="ECO:0000259" key="1">
    <source>
        <dbReference type="Pfam" id="PF01814"/>
    </source>
</evidence>
<dbReference type="Pfam" id="PF01814">
    <property type="entry name" value="Hemerythrin"/>
    <property type="match status" value="1"/>
</dbReference>
<dbReference type="CDD" id="cd12108">
    <property type="entry name" value="Hr-like"/>
    <property type="match status" value="1"/>
</dbReference>
<organism evidence="2 3">
    <name type="scientific">Caulobacter segnis</name>
    <dbReference type="NCBI Taxonomy" id="88688"/>
    <lineage>
        <taxon>Bacteria</taxon>
        <taxon>Pseudomonadati</taxon>
        <taxon>Pseudomonadota</taxon>
        <taxon>Alphaproteobacteria</taxon>
        <taxon>Caulobacterales</taxon>
        <taxon>Caulobacteraceae</taxon>
        <taxon>Caulobacter</taxon>
    </lineage>
</organism>
<dbReference type="PANTHER" id="PTHR35585">
    <property type="entry name" value="HHE DOMAIN PROTEIN (AFU_ORTHOLOGUE AFUA_4G00730)"/>
    <property type="match status" value="1"/>
</dbReference>
<gene>
    <name evidence="2" type="ORF">DI526_08865</name>
</gene>
<dbReference type="InterPro" id="IPR012312">
    <property type="entry name" value="Hemerythrin-like"/>
</dbReference>
<reference evidence="2 3" key="1">
    <citation type="submission" date="2017-08" db="EMBL/GenBank/DDBJ databases">
        <title>Infants hospitalized years apart are colonized by the same room-sourced microbial strains.</title>
        <authorList>
            <person name="Brooks B."/>
            <person name="Olm M.R."/>
            <person name="Firek B.A."/>
            <person name="Baker R."/>
            <person name="Thomas B.C."/>
            <person name="Morowitz M.J."/>
            <person name="Banfield J.F."/>
        </authorList>
    </citation>
    <scope>NUCLEOTIDE SEQUENCE [LARGE SCALE GENOMIC DNA]</scope>
    <source>
        <strain evidence="2">S2_003_000_R2_4</strain>
    </source>
</reference>
<dbReference type="Gene3D" id="1.20.120.520">
    <property type="entry name" value="nmb1532 protein domain like"/>
    <property type="match status" value="1"/>
</dbReference>
<proteinExistence type="predicted"/>
<comment type="caution">
    <text evidence="2">The sequence shown here is derived from an EMBL/GenBank/DDBJ whole genome shotgun (WGS) entry which is preliminary data.</text>
</comment>
<evidence type="ECO:0000313" key="2">
    <source>
        <dbReference type="EMBL" id="PZR34889.1"/>
    </source>
</evidence>